<dbReference type="Proteomes" id="UP001595701">
    <property type="component" value="Unassembled WGS sequence"/>
</dbReference>
<comment type="caution">
    <text evidence="2">The sequence shown here is derived from an EMBL/GenBank/DDBJ whole genome shotgun (WGS) entry which is preliminary data.</text>
</comment>
<evidence type="ECO:0000313" key="2">
    <source>
        <dbReference type="EMBL" id="MFC3572896.1"/>
    </source>
</evidence>
<evidence type="ECO:0000256" key="1">
    <source>
        <dbReference type="SAM" id="Phobius"/>
    </source>
</evidence>
<feature type="transmembrane region" description="Helical" evidence="1">
    <location>
        <begin position="6"/>
        <end position="26"/>
    </location>
</feature>
<keyword evidence="3" id="KW-1185">Reference proteome</keyword>
<proteinExistence type="predicted"/>
<gene>
    <name evidence="2" type="ORF">ACFOZ0_06315</name>
</gene>
<keyword evidence="1" id="KW-0812">Transmembrane</keyword>
<evidence type="ECO:0000313" key="3">
    <source>
        <dbReference type="Proteomes" id="UP001595701"/>
    </source>
</evidence>
<name>A0ABV7S8T4_9ACTN</name>
<dbReference type="EMBL" id="JBHRWR010000003">
    <property type="protein sequence ID" value="MFC3572896.1"/>
    <property type="molecule type" value="Genomic_DNA"/>
</dbReference>
<dbReference type="RefSeq" id="WP_310778637.1">
    <property type="nucleotide sequence ID" value="NZ_JBHRWR010000003.1"/>
</dbReference>
<accession>A0ABV7S8T4</accession>
<keyword evidence="1" id="KW-1133">Transmembrane helix</keyword>
<organism evidence="2 3">
    <name type="scientific">Streptomyces yaanensis</name>
    <dbReference type="NCBI Taxonomy" id="1142239"/>
    <lineage>
        <taxon>Bacteria</taxon>
        <taxon>Bacillati</taxon>
        <taxon>Actinomycetota</taxon>
        <taxon>Actinomycetes</taxon>
        <taxon>Kitasatosporales</taxon>
        <taxon>Streptomycetaceae</taxon>
        <taxon>Streptomyces</taxon>
    </lineage>
</organism>
<reference evidence="3" key="1">
    <citation type="journal article" date="2019" name="Int. J. Syst. Evol. Microbiol.">
        <title>The Global Catalogue of Microorganisms (GCM) 10K type strain sequencing project: providing services to taxonomists for standard genome sequencing and annotation.</title>
        <authorList>
            <consortium name="The Broad Institute Genomics Platform"/>
            <consortium name="The Broad Institute Genome Sequencing Center for Infectious Disease"/>
            <person name="Wu L."/>
            <person name="Ma J."/>
        </authorList>
    </citation>
    <scope>NUCLEOTIDE SEQUENCE [LARGE SCALE GENOMIC DNA]</scope>
    <source>
        <strain evidence="3">CGMCC 4.7035</strain>
    </source>
</reference>
<keyword evidence="1" id="KW-0472">Membrane</keyword>
<protein>
    <submittedName>
        <fullName evidence="2">Uncharacterized protein</fullName>
    </submittedName>
</protein>
<sequence length="85" mass="9851">MPAHVSIFQLLGVPVLALMTAVWIVYVGRVVRRRRFEDAARRRGTMLRTLPRQPQAGPELESVELTPSERDAFARLMRQFRDGRF</sequence>